<accession>A0AAD5VIH5</accession>
<dbReference type="Proteomes" id="UP001212997">
    <property type="component" value="Unassembled WGS sequence"/>
</dbReference>
<evidence type="ECO:0000313" key="1">
    <source>
        <dbReference type="EMBL" id="KAJ3492199.1"/>
    </source>
</evidence>
<reference evidence="1" key="1">
    <citation type="submission" date="2022-07" db="EMBL/GenBank/DDBJ databases">
        <title>Genome Sequence of Physisporinus lineatus.</title>
        <authorList>
            <person name="Buettner E."/>
        </authorList>
    </citation>
    <scope>NUCLEOTIDE SEQUENCE</scope>
    <source>
        <strain evidence="1">VT162</strain>
    </source>
</reference>
<evidence type="ECO:0000313" key="2">
    <source>
        <dbReference type="Proteomes" id="UP001212997"/>
    </source>
</evidence>
<organism evidence="1 2">
    <name type="scientific">Meripilus lineatus</name>
    <dbReference type="NCBI Taxonomy" id="2056292"/>
    <lineage>
        <taxon>Eukaryota</taxon>
        <taxon>Fungi</taxon>
        <taxon>Dikarya</taxon>
        <taxon>Basidiomycota</taxon>
        <taxon>Agaricomycotina</taxon>
        <taxon>Agaricomycetes</taxon>
        <taxon>Polyporales</taxon>
        <taxon>Meripilaceae</taxon>
        <taxon>Meripilus</taxon>
    </lineage>
</organism>
<keyword evidence="2" id="KW-1185">Reference proteome</keyword>
<protein>
    <submittedName>
        <fullName evidence="1">Uncharacterized protein</fullName>
    </submittedName>
</protein>
<sequence length="192" mass="21891">MGAHKIPIPLSSNNTISRLGPGVICRGSHSPINERSLKKIRGCIRQLVDEHLDSGKKFEDQPEHSLKQIETICLRRFPDLTYYEDRWPINLLVRRRLYDIVRKRNQKTKALLEIIEKRLLISLSNGTEADALRLCPNEISELHQALEYPFSEKATFSDLVLIALANTCLDDAVIPTRFVRASSVGFLSVFTH</sequence>
<proteinExistence type="predicted"/>
<gene>
    <name evidence="1" type="ORF">NLI96_g130</name>
</gene>
<dbReference type="EMBL" id="JANAWD010000002">
    <property type="protein sequence ID" value="KAJ3492199.1"/>
    <property type="molecule type" value="Genomic_DNA"/>
</dbReference>
<comment type="caution">
    <text evidence="1">The sequence shown here is derived from an EMBL/GenBank/DDBJ whole genome shotgun (WGS) entry which is preliminary data.</text>
</comment>
<dbReference type="AlphaFoldDB" id="A0AAD5VIH5"/>
<name>A0AAD5VIH5_9APHY</name>